<dbReference type="PANTHER" id="PTHR34595:SF2">
    <property type="entry name" value="BLR2978 PROTEIN"/>
    <property type="match status" value="1"/>
</dbReference>
<evidence type="ECO:0000259" key="1">
    <source>
        <dbReference type="Pfam" id="PF04168"/>
    </source>
</evidence>
<dbReference type="InterPro" id="IPR025841">
    <property type="entry name" value="CP_ATPgrasp_2"/>
</dbReference>
<dbReference type="InterPro" id="IPR007296">
    <property type="entry name" value="DUF403"/>
</dbReference>
<dbReference type="RefSeq" id="WP_077347661.1">
    <property type="nucleotide sequence ID" value="NZ_CP019607.1"/>
</dbReference>
<dbReference type="OrthoDB" id="9803842at2"/>
<evidence type="ECO:0000259" key="2">
    <source>
        <dbReference type="Pfam" id="PF14403"/>
    </source>
</evidence>
<dbReference type="AlphaFoldDB" id="A0A1Q2CUW4"/>
<dbReference type="PANTHER" id="PTHR34595">
    <property type="entry name" value="BLR5612 PROTEIN"/>
    <property type="match status" value="1"/>
</dbReference>
<dbReference type="Gene3D" id="3.30.1490.270">
    <property type="match status" value="1"/>
</dbReference>
<dbReference type="STRING" id="399497.BW733_02645"/>
<dbReference type="Proteomes" id="UP000188235">
    <property type="component" value="Chromosome"/>
</dbReference>
<dbReference type="Pfam" id="PF04168">
    <property type="entry name" value="Alpha-E"/>
    <property type="match status" value="1"/>
</dbReference>
<sequence length="828" mass="89299">MTAEATATNELAAYRARLTAHWDELTSTSGLRPDQEPLAATMEALGLDGLVVARAEMADLVRDEGILYGGESGRRWIIDPLPVILTAQEWDRLEAGLAQRARLLSLVLADIYGDQRLLSSGAIPAEIVWGHQEFLHQACGIPVPGETWLPLVATDLGRSSTGEWTVLGDRTGTPAGAGYAMANRRITSRIMGDLHHDARPARLRSYFSAMRAALQQLAPRDGHTPRGVLMWSGASDATAYEQGFIATLLGYALVEAEDLVLRDGQVWINSPDGRELVDVILRRVASELIDPLEFRSDSQLGLAGLLEAARLGNVATVNPIGSGVLENPALLGLLPTLARQLLGEDLLLPSAQTWWCGDDAARGHVLANLDDLLIKPIDRTRRIAPLPGRELDDATRADLRARIAAEPWAWCGQEPVHLSTAPVVTDDGLVPRRIVLRTFGVSVDRGHEFLPGGLARVAPDDRFTISNDADAIAKDVWVLDPEDAAETWATSFDGGVVAAGRASIAPRVADNLVWLGRYTERADSTIRLLRLCLDLARDHGRRPASRGAQVLAAMLRAGQQITGLDLGVDDLPVAHKRIRTAITEADQRGSVAHSLRRLSAAAHEVPDLMSGDLWHVLAQLDDRVGDAARRRDLAGVLDDLIDGTLALAGIQAESLTRDATWAFLDAGLRLERAQRMLGLVEATLGADHAAVVENQLVDAVLDAGESLITQRRRSAAGQSHRKPTVAATQLLVSDRSNPRAVAFQLDRLGDDLLLLGDDGLAGRVESLADSVRETDLAGHVIDRSLAPTLAQIRKELRGIADELSRTHLTRSAPRRAILSGWSDGGESS</sequence>
<dbReference type="Pfam" id="PF14403">
    <property type="entry name" value="CP_ATPgrasp_2"/>
    <property type="match status" value="1"/>
</dbReference>
<keyword evidence="4" id="KW-1185">Reference proteome</keyword>
<dbReference type="KEGG" id="tfa:BW733_02645"/>
<gene>
    <name evidence="3" type="ORF">BW733_02645</name>
</gene>
<organism evidence="3 4">
    <name type="scientific">Tessaracoccus flavescens</name>
    <dbReference type="NCBI Taxonomy" id="399497"/>
    <lineage>
        <taxon>Bacteria</taxon>
        <taxon>Bacillati</taxon>
        <taxon>Actinomycetota</taxon>
        <taxon>Actinomycetes</taxon>
        <taxon>Propionibacteriales</taxon>
        <taxon>Propionibacteriaceae</taxon>
        <taxon>Tessaracoccus</taxon>
    </lineage>
</organism>
<dbReference type="Gene3D" id="3.40.50.11290">
    <property type="match status" value="1"/>
</dbReference>
<feature type="domain" description="Circularly permuted ATP-grasp type 2" evidence="2">
    <location>
        <begin position="82"/>
        <end position="458"/>
    </location>
</feature>
<proteinExistence type="predicted"/>
<evidence type="ECO:0000313" key="3">
    <source>
        <dbReference type="EMBL" id="AQP49895.1"/>
    </source>
</evidence>
<evidence type="ECO:0000313" key="4">
    <source>
        <dbReference type="Proteomes" id="UP000188235"/>
    </source>
</evidence>
<protein>
    <submittedName>
        <fullName evidence="3">Uncharacterized protein</fullName>
    </submittedName>
</protein>
<reference evidence="3 4" key="1">
    <citation type="journal article" date="2008" name="Int. J. Syst. Evol. Microbiol.">
        <title>Tessaracoccus flavescens sp. nov., isolated from marine sediment.</title>
        <authorList>
            <person name="Lee D.W."/>
            <person name="Lee S.D."/>
        </authorList>
    </citation>
    <scope>NUCLEOTIDE SEQUENCE [LARGE SCALE GENOMIC DNA]</scope>
    <source>
        <strain evidence="3 4">SST-39T</strain>
    </source>
</reference>
<feature type="domain" description="DUF403" evidence="1">
    <location>
        <begin position="506"/>
        <end position="808"/>
    </location>
</feature>
<name>A0A1Q2CUW4_9ACTN</name>
<dbReference type="SUPFAM" id="SSF56059">
    <property type="entry name" value="Glutathione synthetase ATP-binding domain-like"/>
    <property type="match status" value="1"/>
</dbReference>
<dbReference type="InterPro" id="IPR051680">
    <property type="entry name" value="ATP-dep_Glu-Cys_Ligase-2"/>
</dbReference>
<accession>A0A1Q2CUW4</accession>
<dbReference type="EMBL" id="CP019607">
    <property type="protein sequence ID" value="AQP49895.1"/>
    <property type="molecule type" value="Genomic_DNA"/>
</dbReference>